<dbReference type="NCBIfam" id="TIGR00254">
    <property type="entry name" value="GGDEF"/>
    <property type="match status" value="1"/>
</dbReference>
<dbReference type="InterPro" id="IPR029787">
    <property type="entry name" value="Nucleotide_cyclase"/>
</dbReference>
<dbReference type="Proteomes" id="UP001518925">
    <property type="component" value="Unassembled WGS sequence"/>
</dbReference>
<reference evidence="2 3" key="1">
    <citation type="submission" date="2021-02" db="EMBL/GenBank/DDBJ databases">
        <title>Bacillus sp. RD4P76, an endophyte from a halophyte.</title>
        <authorList>
            <person name="Sun J.-Q."/>
        </authorList>
    </citation>
    <scope>NUCLEOTIDE SEQUENCE [LARGE SCALE GENOMIC DNA]</scope>
    <source>
        <strain evidence="2 3">RD4P76</strain>
    </source>
</reference>
<dbReference type="PANTHER" id="PTHR45138:SF9">
    <property type="entry name" value="DIGUANYLATE CYCLASE DGCM-RELATED"/>
    <property type="match status" value="1"/>
</dbReference>
<dbReference type="PROSITE" id="PS50887">
    <property type="entry name" value="GGDEF"/>
    <property type="match status" value="1"/>
</dbReference>
<dbReference type="InterPro" id="IPR000160">
    <property type="entry name" value="GGDEF_dom"/>
</dbReference>
<dbReference type="Gene3D" id="3.30.450.40">
    <property type="match status" value="2"/>
</dbReference>
<sequence length="611" mass="70049">MRNRQLNIEELKGHFYDLLLEETISRETIVAEFLQRIQHFLTAISVNHYVYDEYNHQFVLTSNVDKHPILHNINDTMPFFPLLQEGKVYTESHTSSQLIYIPIRYNEKHDELLSINIITNEPLNLEWEHLAKVCEQFLSKLTKLIELSDGERRSKLLYKVTSKFHSTMDTEEVLSEIISTLKEEYPNFTYYLLLSHDHTNSTELPIKELQYDDSNISAAQAYVTGEIQLEDSMEDKTSSLYAPLKGKQGVYGVLQVISSNSLIFPNEEVKFISLLAQTAGSALENAKLYQQSKQLISDLQLINETSHQLNSNLRLNEAMNYMSQQIIESFDAMEVGFILFDNNGSPTLLPGSTDYFTSDSHAQLLIQYLYDQINKEKEAMFVGDVKLNEIPCSFRSVMAVPMIQEGILRGIATVLHKESYFFTFETFKLVQSLIYHSTLAVTNSMLREELENLVITDFLTKLHTRKYLNESIEKSMEADAFGTFLLIDIDNFKQVNDTYGHQVGDEILKQVALIIKDNIREFDIGARWGGEELSIYLPRVDIQAGVAVANRLVQRVEQLTKPNITISCGVSHWKQGQPDNPVTLFKRADEALYLAKETGKNRVNVQLYIGN</sequence>
<evidence type="ECO:0000313" key="3">
    <source>
        <dbReference type="Proteomes" id="UP001518925"/>
    </source>
</evidence>
<dbReference type="SMART" id="SM00267">
    <property type="entry name" value="GGDEF"/>
    <property type="match status" value="1"/>
</dbReference>
<organism evidence="2 3">
    <name type="scientific">Bacillus suaedaesalsae</name>
    <dbReference type="NCBI Taxonomy" id="2810349"/>
    <lineage>
        <taxon>Bacteria</taxon>
        <taxon>Bacillati</taxon>
        <taxon>Bacillota</taxon>
        <taxon>Bacilli</taxon>
        <taxon>Bacillales</taxon>
        <taxon>Bacillaceae</taxon>
        <taxon>Bacillus</taxon>
    </lineage>
</organism>
<dbReference type="CDD" id="cd01949">
    <property type="entry name" value="GGDEF"/>
    <property type="match status" value="1"/>
</dbReference>
<keyword evidence="3" id="KW-1185">Reference proteome</keyword>
<evidence type="ECO:0000313" key="2">
    <source>
        <dbReference type="EMBL" id="MBM6616430.1"/>
    </source>
</evidence>
<comment type="caution">
    <text evidence="2">The sequence shown here is derived from an EMBL/GenBank/DDBJ whole genome shotgun (WGS) entry which is preliminary data.</text>
</comment>
<gene>
    <name evidence="2" type="ORF">JR050_01875</name>
</gene>
<name>A0ABS2DD94_9BACI</name>
<dbReference type="SMART" id="SM00065">
    <property type="entry name" value="GAF"/>
    <property type="match status" value="2"/>
</dbReference>
<dbReference type="Gene3D" id="3.30.70.270">
    <property type="match status" value="1"/>
</dbReference>
<evidence type="ECO:0000259" key="1">
    <source>
        <dbReference type="PROSITE" id="PS50887"/>
    </source>
</evidence>
<accession>A0ABS2DD94</accession>
<dbReference type="InterPro" id="IPR029016">
    <property type="entry name" value="GAF-like_dom_sf"/>
</dbReference>
<dbReference type="SUPFAM" id="SSF55781">
    <property type="entry name" value="GAF domain-like"/>
    <property type="match status" value="2"/>
</dbReference>
<feature type="domain" description="GGDEF" evidence="1">
    <location>
        <begin position="480"/>
        <end position="608"/>
    </location>
</feature>
<dbReference type="InterPro" id="IPR050469">
    <property type="entry name" value="Diguanylate_Cyclase"/>
</dbReference>
<dbReference type="InterPro" id="IPR043128">
    <property type="entry name" value="Rev_trsase/Diguanyl_cyclase"/>
</dbReference>
<dbReference type="PANTHER" id="PTHR45138">
    <property type="entry name" value="REGULATORY COMPONENTS OF SENSORY TRANSDUCTION SYSTEM"/>
    <property type="match status" value="1"/>
</dbReference>
<dbReference type="RefSeq" id="WP_204201816.1">
    <property type="nucleotide sequence ID" value="NZ_JAFELM010000012.1"/>
</dbReference>
<proteinExistence type="predicted"/>
<dbReference type="Pfam" id="PF00990">
    <property type="entry name" value="GGDEF"/>
    <property type="match status" value="1"/>
</dbReference>
<protein>
    <submittedName>
        <fullName evidence="2">Diguanylate cyclase</fullName>
    </submittedName>
</protein>
<dbReference type="EMBL" id="JAFELM010000012">
    <property type="protein sequence ID" value="MBM6616430.1"/>
    <property type="molecule type" value="Genomic_DNA"/>
</dbReference>
<dbReference type="SUPFAM" id="SSF55073">
    <property type="entry name" value="Nucleotide cyclase"/>
    <property type="match status" value="1"/>
</dbReference>
<dbReference type="InterPro" id="IPR003018">
    <property type="entry name" value="GAF"/>
</dbReference>